<evidence type="ECO:0000313" key="2">
    <source>
        <dbReference type="Proteomes" id="UP000439522"/>
    </source>
</evidence>
<organism evidence="1 2">
    <name type="scientific">Tsuneonella aeria</name>
    <dbReference type="NCBI Taxonomy" id="1837929"/>
    <lineage>
        <taxon>Bacteria</taxon>
        <taxon>Pseudomonadati</taxon>
        <taxon>Pseudomonadota</taxon>
        <taxon>Alphaproteobacteria</taxon>
        <taxon>Sphingomonadales</taxon>
        <taxon>Erythrobacteraceae</taxon>
        <taxon>Tsuneonella</taxon>
    </lineage>
</organism>
<proteinExistence type="predicted"/>
<reference evidence="1 2" key="1">
    <citation type="submission" date="2019-12" db="EMBL/GenBank/DDBJ databases">
        <title>Genomic-based taxomic classification of the family Erythrobacteraceae.</title>
        <authorList>
            <person name="Xu L."/>
        </authorList>
    </citation>
    <scope>NUCLEOTIDE SEQUENCE [LARGE SCALE GENOMIC DNA]</scope>
    <source>
        <strain evidence="1 2">100921-2</strain>
    </source>
</reference>
<sequence>MSKVHVEHGAREHILIESVESLIAGARGDRVSTLVLERELQIHCD</sequence>
<evidence type="ECO:0000313" key="1">
    <source>
        <dbReference type="EMBL" id="MXO74794.1"/>
    </source>
</evidence>
<keyword evidence="2" id="KW-1185">Reference proteome</keyword>
<accession>A0A6I4TDC2</accession>
<name>A0A6I4TDC2_9SPHN</name>
<protein>
    <submittedName>
        <fullName evidence="1">Uncharacterized protein</fullName>
    </submittedName>
</protein>
<gene>
    <name evidence="1" type="ORF">GRI40_06115</name>
</gene>
<dbReference type="AlphaFoldDB" id="A0A6I4TDC2"/>
<comment type="caution">
    <text evidence="1">The sequence shown here is derived from an EMBL/GenBank/DDBJ whole genome shotgun (WGS) entry which is preliminary data.</text>
</comment>
<dbReference type="Proteomes" id="UP000439522">
    <property type="component" value="Unassembled WGS sequence"/>
</dbReference>
<dbReference type="EMBL" id="WTZA01000001">
    <property type="protein sequence ID" value="MXO74794.1"/>
    <property type="molecule type" value="Genomic_DNA"/>
</dbReference>